<name>A0AC60QM99_IXOPE</name>
<organism evidence="1 2">
    <name type="scientific">Ixodes persulcatus</name>
    <name type="common">Taiga tick</name>
    <dbReference type="NCBI Taxonomy" id="34615"/>
    <lineage>
        <taxon>Eukaryota</taxon>
        <taxon>Metazoa</taxon>
        <taxon>Ecdysozoa</taxon>
        <taxon>Arthropoda</taxon>
        <taxon>Chelicerata</taxon>
        <taxon>Arachnida</taxon>
        <taxon>Acari</taxon>
        <taxon>Parasitiformes</taxon>
        <taxon>Ixodida</taxon>
        <taxon>Ixodoidea</taxon>
        <taxon>Ixodidae</taxon>
        <taxon>Ixodinae</taxon>
        <taxon>Ixodes</taxon>
    </lineage>
</organism>
<proteinExistence type="predicted"/>
<keyword evidence="2" id="KW-1185">Reference proteome</keyword>
<sequence length="282" mass="31083">MRKCCVLTCGACESDGVSLFHFPRNPRLNSKWIRMVNRDRSDISDSTVVCSRHFPEHLIGKKANPRLKTGAFPTLQLQGAPTASTRRKRLRSRAGPLKAPAISVRVAFSSEDADGLSSLHEHLNLDQATITVVKEEPEEILNTLTGESLLSEDYGGVSTIPPHLEDMDKTCLVKEEPEEFAATLGMEGEGETSEAFDSMPSLTVLLEGQRRDGSLHVIEVPDEILPTPTGGGFRSEDCNRVTGPQLDLEEHNNSYFVKQGKLDCTLPCHCQRNLIIIISCNE</sequence>
<accession>A0AC60QM99</accession>
<dbReference type="EMBL" id="JABSTQ010006821">
    <property type="protein sequence ID" value="KAG0436648.1"/>
    <property type="molecule type" value="Genomic_DNA"/>
</dbReference>
<protein>
    <submittedName>
        <fullName evidence="1">Uncharacterized protein</fullName>
    </submittedName>
</protein>
<dbReference type="Proteomes" id="UP000805193">
    <property type="component" value="Unassembled WGS sequence"/>
</dbReference>
<gene>
    <name evidence="1" type="ORF">HPB47_017840</name>
</gene>
<comment type="caution">
    <text evidence="1">The sequence shown here is derived from an EMBL/GenBank/DDBJ whole genome shotgun (WGS) entry which is preliminary data.</text>
</comment>
<evidence type="ECO:0000313" key="2">
    <source>
        <dbReference type="Proteomes" id="UP000805193"/>
    </source>
</evidence>
<evidence type="ECO:0000313" key="1">
    <source>
        <dbReference type="EMBL" id="KAG0436648.1"/>
    </source>
</evidence>
<reference evidence="1 2" key="1">
    <citation type="journal article" date="2020" name="Cell">
        <title>Large-Scale Comparative Analyses of Tick Genomes Elucidate Their Genetic Diversity and Vector Capacities.</title>
        <authorList>
            <consortium name="Tick Genome and Microbiome Consortium (TIGMIC)"/>
            <person name="Jia N."/>
            <person name="Wang J."/>
            <person name="Shi W."/>
            <person name="Du L."/>
            <person name="Sun Y."/>
            <person name="Zhan W."/>
            <person name="Jiang J.F."/>
            <person name="Wang Q."/>
            <person name="Zhang B."/>
            <person name="Ji P."/>
            <person name="Bell-Sakyi L."/>
            <person name="Cui X.M."/>
            <person name="Yuan T.T."/>
            <person name="Jiang B.G."/>
            <person name="Yang W.F."/>
            <person name="Lam T.T."/>
            <person name="Chang Q.C."/>
            <person name="Ding S.J."/>
            <person name="Wang X.J."/>
            <person name="Zhu J.G."/>
            <person name="Ruan X.D."/>
            <person name="Zhao L."/>
            <person name="Wei J.T."/>
            <person name="Ye R.Z."/>
            <person name="Que T.C."/>
            <person name="Du C.H."/>
            <person name="Zhou Y.H."/>
            <person name="Cheng J.X."/>
            <person name="Dai P.F."/>
            <person name="Guo W.B."/>
            <person name="Han X.H."/>
            <person name="Huang E.J."/>
            <person name="Li L.F."/>
            <person name="Wei W."/>
            <person name="Gao Y.C."/>
            <person name="Liu J.Z."/>
            <person name="Shao H.Z."/>
            <person name="Wang X."/>
            <person name="Wang C.C."/>
            <person name="Yang T.C."/>
            <person name="Huo Q.B."/>
            <person name="Li W."/>
            <person name="Chen H.Y."/>
            <person name="Chen S.E."/>
            <person name="Zhou L.G."/>
            <person name="Ni X.B."/>
            <person name="Tian J.H."/>
            <person name="Sheng Y."/>
            <person name="Liu T."/>
            <person name="Pan Y.S."/>
            <person name="Xia L.Y."/>
            <person name="Li J."/>
            <person name="Zhao F."/>
            <person name="Cao W.C."/>
        </authorList>
    </citation>
    <scope>NUCLEOTIDE SEQUENCE [LARGE SCALE GENOMIC DNA]</scope>
    <source>
        <strain evidence="1">Iper-2018</strain>
    </source>
</reference>